<dbReference type="EMBL" id="AAGWAL010000009">
    <property type="protein sequence ID" value="EBS6066090.1"/>
    <property type="molecule type" value="Genomic_DNA"/>
</dbReference>
<reference evidence="1" key="1">
    <citation type="submission" date="2018-07" db="EMBL/GenBank/DDBJ databases">
        <authorList>
            <person name="Ashton P.M."/>
            <person name="Dallman T."/>
            <person name="Nair S."/>
            <person name="De Pinna E."/>
            <person name="Peters T."/>
            <person name="Grant K."/>
        </authorList>
    </citation>
    <scope>NUCLEOTIDE SEQUENCE</scope>
    <source>
        <strain evidence="1">506860</strain>
    </source>
</reference>
<accession>A0A5V0FCB6</accession>
<dbReference type="AlphaFoldDB" id="A0A5V0FCB6"/>
<evidence type="ECO:0000313" key="1">
    <source>
        <dbReference type="EMBL" id="EBS6066090.1"/>
    </source>
</evidence>
<gene>
    <name evidence="1" type="ORF">DVF10_08410</name>
</gene>
<comment type="caution">
    <text evidence="1">The sequence shown here is derived from an EMBL/GenBank/DDBJ whole genome shotgun (WGS) entry which is preliminary data.</text>
</comment>
<name>A0A5V0FCB6_SALAB</name>
<proteinExistence type="predicted"/>
<sequence>MFFNEKCQIPTCRCFPLKCKIGVDENLNVDATQGDKTFGIARFKPIKLNTAPNVMKSMVVLSKPTET</sequence>
<organism evidence="1">
    <name type="scientific">Salmonella abony</name>
    <dbReference type="NCBI Taxonomy" id="29482"/>
    <lineage>
        <taxon>Bacteria</taxon>
        <taxon>Pseudomonadati</taxon>
        <taxon>Pseudomonadota</taxon>
        <taxon>Gammaproteobacteria</taxon>
        <taxon>Enterobacterales</taxon>
        <taxon>Enterobacteriaceae</taxon>
        <taxon>Salmonella</taxon>
    </lineage>
</organism>
<protein>
    <submittedName>
        <fullName evidence="1">Uncharacterized protein</fullName>
    </submittedName>
</protein>